<dbReference type="AlphaFoldDB" id="A0A6A6QAQ4"/>
<evidence type="ECO:0000259" key="1">
    <source>
        <dbReference type="Pfam" id="PF06985"/>
    </source>
</evidence>
<evidence type="ECO:0000313" key="3">
    <source>
        <dbReference type="Proteomes" id="UP000799750"/>
    </source>
</evidence>
<reference evidence="2" key="1">
    <citation type="journal article" date="2020" name="Stud. Mycol.">
        <title>101 Dothideomycetes genomes: a test case for predicting lifestyles and emergence of pathogens.</title>
        <authorList>
            <person name="Haridas S."/>
            <person name="Albert R."/>
            <person name="Binder M."/>
            <person name="Bloem J."/>
            <person name="Labutti K."/>
            <person name="Salamov A."/>
            <person name="Andreopoulos B."/>
            <person name="Baker S."/>
            <person name="Barry K."/>
            <person name="Bills G."/>
            <person name="Bluhm B."/>
            <person name="Cannon C."/>
            <person name="Castanera R."/>
            <person name="Culley D."/>
            <person name="Daum C."/>
            <person name="Ezra D."/>
            <person name="Gonzalez J."/>
            <person name="Henrissat B."/>
            <person name="Kuo A."/>
            <person name="Liang C."/>
            <person name="Lipzen A."/>
            <person name="Lutzoni F."/>
            <person name="Magnuson J."/>
            <person name="Mondo S."/>
            <person name="Nolan M."/>
            <person name="Ohm R."/>
            <person name="Pangilinan J."/>
            <person name="Park H.-J."/>
            <person name="Ramirez L."/>
            <person name="Alfaro M."/>
            <person name="Sun H."/>
            <person name="Tritt A."/>
            <person name="Yoshinaga Y."/>
            <person name="Zwiers L.-H."/>
            <person name="Turgeon B."/>
            <person name="Goodwin S."/>
            <person name="Spatafora J."/>
            <person name="Crous P."/>
            <person name="Grigoriev I."/>
        </authorList>
    </citation>
    <scope>NUCLEOTIDE SEQUENCE</scope>
    <source>
        <strain evidence="2">CBS 269.34</strain>
    </source>
</reference>
<sequence length="541" mass="61778">MEHEWPSWQFGFDISTEEGDPTADYLRIHRRPIDPDPLSAKNMQSMQDWIAACVEQHDLCRVNGNQVPTRLLDFGTNSTELEPRLVITADEPAISIPSTNQAKYAALSYCWGNTSNFPPLVTNKRDITDRMSGIALSCIPQTILDAITVTRLLEIRYLWVDALCIVQDDEKDWQKESAMMTSVYGNAFVTIVAARGSDSHAGFLEPQCHDRFTTLPFRSSNHLQTTGSYRLTPSSDDASYCEYWRDILASEWDTRAWTHQEYAMSKRILFFGKRLHFECHQIARAEFTQATMIRYGPSVYKSLADFSSKNDIYSFWYDTISLFSGRRLTIQEDLLPAISGIAHLVAAAIGDRYFAGLWSGDILTGLLWREIGDPGERVRYLAPSWSWAACDQYVQWRYRRPDEEAIEECDIVDVQTSIIGEDAMGRVSSGYLTLSGRVKRYTDQSPWPDEFWSRAFPRSTRGSICWETRICAILLRRSSTDDMDHKSTPDTIIEGLVLSSAQREPNIPNDYIRIGSFRIQKSKGGDVNFFEDCPVQRINII</sequence>
<dbReference type="PANTHER" id="PTHR33112:SF16">
    <property type="entry name" value="HETEROKARYON INCOMPATIBILITY DOMAIN-CONTAINING PROTEIN"/>
    <property type="match status" value="1"/>
</dbReference>
<dbReference type="InterPro" id="IPR010730">
    <property type="entry name" value="HET"/>
</dbReference>
<dbReference type="Proteomes" id="UP000799750">
    <property type="component" value="Unassembled WGS sequence"/>
</dbReference>
<dbReference type="EMBL" id="MU004199">
    <property type="protein sequence ID" value="KAF2489124.1"/>
    <property type="molecule type" value="Genomic_DNA"/>
</dbReference>
<keyword evidence="3" id="KW-1185">Reference proteome</keyword>
<dbReference type="OrthoDB" id="2958217at2759"/>
<dbReference type="PANTHER" id="PTHR33112">
    <property type="entry name" value="DOMAIN PROTEIN, PUTATIVE-RELATED"/>
    <property type="match status" value="1"/>
</dbReference>
<accession>A0A6A6QAQ4</accession>
<feature type="domain" description="Heterokaryon incompatibility" evidence="1">
    <location>
        <begin position="104"/>
        <end position="261"/>
    </location>
</feature>
<organism evidence="2 3">
    <name type="scientific">Lophium mytilinum</name>
    <dbReference type="NCBI Taxonomy" id="390894"/>
    <lineage>
        <taxon>Eukaryota</taxon>
        <taxon>Fungi</taxon>
        <taxon>Dikarya</taxon>
        <taxon>Ascomycota</taxon>
        <taxon>Pezizomycotina</taxon>
        <taxon>Dothideomycetes</taxon>
        <taxon>Pleosporomycetidae</taxon>
        <taxon>Mytilinidiales</taxon>
        <taxon>Mytilinidiaceae</taxon>
        <taxon>Lophium</taxon>
    </lineage>
</organism>
<evidence type="ECO:0000313" key="2">
    <source>
        <dbReference type="EMBL" id="KAF2489124.1"/>
    </source>
</evidence>
<protein>
    <submittedName>
        <fullName evidence="2">HET-domain-containing protein</fullName>
    </submittedName>
</protein>
<gene>
    <name evidence="2" type="ORF">BU16DRAFT_567307</name>
</gene>
<proteinExistence type="predicted"/>
<dbReference type="Pfam" id="PF06985">
    <property type="entry name" value="HET"/>
    <property type="match status" value="1"/>
</dbReference>
<name>A0A6A6QAQ4_9PEZI</name>